<feature type="compositionally biased region" description="Polar residues" evidence="1">
    <location>
        <begin position="91"/>
        <end position="102"/>
    </location>
</feature>
<evidence type="ECO:0000313" key="2">
    <source>
        <dbReference type="EMBL" id="CCD15828.1"/>
    </source>
</evidence>
<accession>F9WEW2</accession>
<gene>
    <name evidence="2" type="ORF">TCIL3000_0_08290</name>
</gene>
<comment type="caution">
    <text evidence="2">The sequence shown here is derived from an EMBL/GenBank/DDBJ whole genome shotgun (WGS) entry which is preliminary data.</text>
</comment>
<feature type="compositionally biased region" description="Basic residues" evidence="1">
    <location>
        <begin position="119"/>
        <end position="132"/>
    </location>
</feature>
<organism evidence="2 3">
    <name type="scientific">Trypanosoma congolense (strain IL3000)</name>
    <dbReference type="NCBI Taxonomy" id="1068625"/>
    <lineage>
        <taxon>Eukaryota</taxon>
        <taxon>Discoba</taxon>
        <taxon>Euglenozoa</taxon>
        <taxon>Kinetoplastea</taxon>
        <taxon>Metakinetoplastina</taxon>
        <taxon>Trypanosomatida</taxon>
        <taxon>Trypanosomatidae</taxon>
        <taxon>Trypanosoma</taxon>
        <taxon>Nannomonas</taxon>
    </lineage>
</organism>
<proteinExistence type="predicted"/>
<dbReference type="EMBL" id="CAEQ01002068">
    <property type="protein sequence ID" value="CCD15828.1"/>
    <property type="molecule type" value="Genomic_DNA"/>
</dbReference>
<dbReference type="AlphaFoldDB" id="F9WEW2"/>
<keyword evidence="3" id="KW-1185">Reference proteome</keyword>
<name>F9WEW2_TRYCI</name>
<evidence type="ECO:0000313" key="3">
    <source>
        <dbReference type="Proteomes" id="UP000000702"/>
    </source>
</evidence>
<reference evidence="3" key="1">
    <citation type="submission" date="2011-07" db="EMBL/GenBank/DDBJ databases">
        <title>Divergent evolution of antigenic variation in African trypanosomes.</title>
        <authorList>
            <person name="Jackson A.P."/>
            <person name="Berry A."/>
            <person name="Allison H.C."/>
            <person name="Burton P."/>
            <person name="Anderson J."/>
            <person name="Aslett M."/>
            <person name="Brown R."/>
            <person name="Corton N."/>
            <person name="Harris D."/>
            <person name="Hauser H."/>
            <person name="Gamble J."/>
            <person name="Gilderthorp R."/>
            <person name="McQuillan J."/>
            <person name="Quail M.A."/>
            <person name="Sanders M."/>
            <person name="Van Tonder A."/>
            <person name="Ginger M.L."/>
            <person name="Donelson J.E."/>
            <person name="Field M.C."/>
            <person name="Barry J.D."/>
            <person name="Berriman M."/>
            <person name="Hertz-Fowler C."/>
        </authorList>
    </citation>
    <scope>NUCLEOTIDE SEQUENCE [LARGE SCALE GENOMIC DNA]</scope>
    <source>
        <strain evidence="3">IL3000</strain>
    </source>
</reference>
<evidence type="ECO:0000256" key="1">
    <source>
        <dbReference type="SAM" id="MobiDB-lite"/>
    </source>
</evidence>
<feature type="region of interest" description="Disordered" evidence="1">
    <location>
        <begin position="85"/>
        <end position="138"/>
    </location>
</feature>
<protein>
    <submittedName>
        <fullName evidence="2">Uncharacterized protein</fullName>
    </submittedName>
</protein>
<reference evidence="2 3" key="2">
    <citation type="journal article" date="2012" name="Proc. Natl. Acad. Sci. U.S.A.">
        <title>Antigenic diversity is generated by distinct evolutionary mechanisms in African trypanosome species.</title>
        <authorList>
            <person name="Jackson A.P."/>
            <person name="Berry A."/>
            <person name="Aslett M."/>
            <person name="Allison H.C."/>
            <person name="Burton P."/>
            <person name="Vavrova-Anderson J."/>
            <person name="Brown R."/>
            <person name="Browne H."/>
            <person name="Corton N."/>
            <person name="Hauser H."/>
            <person name="Gamble J."/>
            <person name="Gilderthorp R."/>
            <person name="Marcello L."/>
            <person name="McQuillan J."/>
            <person name="Otto T.D."/>
            <person name="Quail M.A."/>
            <person name="Sanders M.J."/>
            <person name="van Tonder A."/>
            <person name="Ginger M.L."/>
            <person name="Field M.C."/>
            <person name="Barry J.D."/>
            <person name="Hertz-Fowler C."/>
            <person name="Berriman M."/>
        </authorList>
    </citation>
    <scope>NUCLEOTIDE SEQUENCE [LARGE SCALE GENOMIC DNA]</scope>
    <source>
        <strain evidence="2 3">IL3000</strain>
    </source>
</reference>
<dbReference type="Proteomes" id="UP000000702">
    <property type="component" value="Unassembled WGS sequence"/>
</dbReference>
<sequence>MPSAKLIVRCRHSNFQPVRDKQLSASLYRRPFQSRSRLEPGELCQKGNKAPATAVTQRLGHSATHLNKALTRKESKGMRVLREEMPIRMKGQQQTQGHNTAAPTRRRTYTHTRNVNYQNRRKNKSHKPKALKYKQNNG</sequence>